<dbReference type="CDD" id="cd19152">
    <property type="entry name" value="AKR_AKR15A"/>
    <property type="match status" value="1"/>
</dbReference>
<dbReference type="Proteomes" id="UP001597369">
    <property type="component" value="Unassembled WGS sequence"/>
</dbReference>
<evidence type="ECO:0000313" key="2">
    <source>
        <dbReference type="EMBL" id="MFD2068480.1"/>
    </source>
</evidence>
<accession>A0ABW4X2E9</accession>
<dbReference type="PROSITE" id="PS51318">
    <property type="entry name" value="TAT"/>
    <property type="match status" value="1"/>
</dbReference>
<dbReference type="PANTHER" id="PTHR42686">
    <property type="entry name" value="GH17980P-RELATED"/>
    <property type="match status" value="1"/>
</dbReference>
<comment type="caution">
    <text evidence="2">The sequence shown here is derived from an EMBL/GenBank/DDBJ whole genome shotgun (WGS) entry which is preliminary data.</text>
</comment>
<dbReference type="RefSeq" id="WP_229959556.1">
    <property type="nucleotide sequence ID" value="NZ_JAJJWI010000005.1"/>
</dbReference>
<dbReference type="Gene3D" id="3.20.20.100">
    <property type="entry name" value="NADP-dependent oxidoreductase domain"/>
    <property type="match status" value="1"/>
</dbReference>
<keyword evidence="3" id="KW-1185">Reference proteome</keyword>
<dbReference type="InterPro" id="IPR036812">
    <property type="entry name" value="NAD(P)_OxRdtase_dom_sf"/>
</dbReference>
<dbReference type="InterPro" id="IPR020471">
    <property type="entry name" value="AKR"/>
</dbReference>
<feature type="domain" description="NADP-dependent oxidoreductase" evidence="1">
    <location>
        <begin position="61"/>
        <end position="364"/>
    </location>
</feature>
<proteinExistence type="predicted"/>
<organism evidence="2 3">
    <name type="scientific">Pontibacter silvestris</name>
    <dbReference type="NCBI Taxonomy" id="2305183"/>
    <lineage>
        <taxon>Bacteria</taxon>
        <taxon>Pseudomonadati</taxon>
        <taxon>Bacteroidota</taxon>
        <taxon>Cytophagia</taxon>
        <taxon>Cytophagales</taxon>
        <taxon>Hymenobacteraceae</taxon>
        <taxon>Pontibacter</taxon>
    </lineage>
</organism>
<name>A0ABW4X2E9_9BACT</name>
<dbReference type="SUPFAM" id="SSF51430">
    <property type="entry name" value="NAD(P)-linked oxidoreductase"/>
    <property type="match status" value="1"/>
</dbReference>
<dbReference type="InterPro" id="IPR023210">
    <property type="entry name" value="NADP_OxRdtase_dom"/>
</dbReference>
<protein>
    <submittedName>
        <fullName evidence="2">Aldo/keto reductase</fullName>
    </submittedName>
</protein>
<gene>
    <name evidence="2" type="ORF">ACFSKU_16435</name>
</gene>
<sequence length="377" mass="41698">MTTRRNFISTGIKGAAVAGLAPIIPAFGASADYSNGEKMLGTQTKGKSSGAYQFQPSQPFGLGGVAIGNAFRPTTDEQAQEAMEGAWAAGVRYFDTSPWYGLGLSERRFGHFLHNKKREEYVLSTKVGRLLKPTKDIPETMWQEPSPFTYEYDYSAAGVRRSIEDSLQRLGIESIDIVFIHDLSPDNEDMGENWTEYFKIARSGAMPELTRMREEGLIKAWGLGVNTIDPILRTLEVADPDIFLSATQYSLMYHEDALNRLFPACDKHDVSIIVGAPLNSGFLAGIDRYDYSEKIPEGYKEKRARMTKIAQKHGIDLRTAALQFSGAPATVSAVIPGTRYAKQAKANVESMNVKIPANFWIELKEQKLIAANAPVPK</sequence>
<dbReference type="PANTHER" id="PTHR42686:SF1">
    <property type="entry name" value="GH17980P-RELATED"/>
    <property type="match status" value="1"/>
</dbReference>
<dbReference type="EMBL" id="JBHUHV010000053">
    <property type="protein sequence ID" value="MFD2068480.1"/>
    <property type="molecule type" value="Genomic_DNA"/>
</dbReference>
<dbReference type="Pfam" id="PF00248">
    <property type="entry name" value="Aldo_ket_red"/>
    <property type="match status" value="1"/>
</dbReference>
<evidence type="ECO:0000259" key="1">
    <source>
        <dbReference type="Pfam" id="PF00248"/>
    </source>
</evidence>
<dbReference type="InterPro" id="IPR006311">
    <property type="entry name" value="TAT_signal"/>
</dbReference>
<evidence type="ECO:0000313" key="3">
    <source>
        <dbReference type="Proteomes" id="UP001597369"/>
    </source>
</evidence>
<reference evidence="3" key="1">
    <citation type="journal article" date="2019" name="Int. J. Syst. Evol. Microbiol.">
        <title>The Global Catalogue of Microorganisms (GCM) 10K type strain sequencing project: providing services to taxonomists for standard genome sequencing and annotation.</title>
        <authorList>
            <consortium name="The Broad Institute Genomics Platform"/>
            <consortium name="The Broad Institute Genome Sequencing Center for Infectious Disease"/>
            <person name="Wu L."/>
            <person name="Ma J."/>
        </authorList>
    </citation>
    <scope>NUCLEOTIDE SEQUENCE [LARGE SCALE GENOMIC DNA]</scope>
    <source>
        <strain evidence="3">JCM 16545</strain>
    </source>
</reference>